<dbReference type="AlphaFoldDB" id="A0AAW7IUA8"/>
<accession>A0AAW7IUA8</accession>
<reference evidence="1" key="1">
    <citation type="submission" date="2023-06" db="EMBL/GenBank/DDBJ databases">
        <title>Comparative genomics of Bacillaceae isolates and their secondary metabolite potential.</title>
        <authorList>
            <person name="Song L."/>
            <person name="Nielsen L.J."/>
            <person name="Mohite O."/>
            <person name="Xu X."/>
            <person name="Weber T."/>
            <person name="Kovacs A.T."/>
        </authorList>
    </citation>
    <scope>NUCLEOTIDE SEQUENCE</scope>
    <source>
        <strain evidence="1">D8_B_37</strain>
    </source>
</reference>
<dbReference type="EMBL" id="JAUCEY010000008">
    <property type="protein sequence ID" value="MDM5455001.1"/>
    <property type="molecule type" value="Genomic_DNA"/>
</dbReference>
<comment type="caution">
    <text evidence="1">The sequence shown here is derived from an EMBL/GenBank/DDBJ whole genome shotgun (WGS) entry which is preliminary data.</text>
</comment>
<protein>
    <submittedName>
        <fullName evidence="1">Uncharacterized protein</fullName>
    </submittedName>
</protein>
<evidence type="ECO:0000313" key="1">
    <source>
        <dbReference type="EMBL" id="MDM5455001.1"/>
    </source>
</evidence>
<sequence length="42" mass="4929">MGTLSVYLFNNGNSKILWISLFKQAVHCVTEWNGSMTFRTWF</sequence>
<organism evidence="1 2">
    <name type="scientific">Peribacillus simplex</name>
    <dbReference type="NCBI Taxonomy" id="1478"/>
    <lineage>
        <taxon>Bacteria</taxon>
        <taxon>Bacillati</taxon>
        <taxon>Bacillota</taxon>
        <taxon>Bacilli</taxon>
        <taxon>Bacillales</taxon>
        <taxon>Bacillaceae</taxon>
        <taxon>Peribacillus</taxon>
    </lineage>
</organism>
<dbReference type="Proteomes" id="UP001234602">
    <property type="component" value="Unassembled WGS sequence"/>
</dbReference>
<gene>
    <name evidence="1" type="ORF">QUF89_23075</name>
</gene>
<proteinExistence type="predicted"/>
<name>A0AAW7IUA8_9BACI</name>
<evidence type="ECO:0000313" key="2">
    <source>
        <dbReference type="Proteomes" id="UP001234602"/>
    </source>
</evidence>